<organism evidence="1 2">
    <name type="scientific">Enterococcus asini</name>
    <dbReference type="NCBI Taxonomy" id="57732"/>
    <lineage>
        <taxon>Bacteria</taxon>
        <taxon>Bacillati</taxon>
        <taxon>Bacillota</taxon>
        <taxon>Bacilli</taxon>
        <taxon>Lactobacillales</taxon>
        <taxon>Enterococcaceae</taxon>
        <taxon>Enterococcus</taxon>
    </lineage>
</organism>
<accession>A0AAW8TYU3</accession>
<dbReference type="Proteomes" id="UP001256711">
    <property type="component" value="Unassembled WGS sequence"/>
</dbReference>
<evidence type="ECO:0000313" key="2">
    <source>
        <dbReference type="Proteomes" id="UP001256711"/>
    </source>
</evidence>
<dbReference type="EMBL" id="JARQBJ010000001">
    <property type="protein sequence ID" value="MDT2809207.1"/>
    <property type="molecule type" value="Genomic_DNA"/>
</dbReference>
<dbReference type="AlphaFoldDB" id="A0AAW8TYU3"/>
<proteinExistence type="predicted"/>
<sequence>MLTAVSPTDKRIDGRVVWHCRCNCGNEIDVVSSYLLSGDTRSCGCLKVETDKNNLRDNYDSASLFLGKEPRKDSTTGYRGVSRYYTRKTKQERYRAWITVNGKRYYKSGFLTAHEAYYQGRVLLEQKYLDREIM</sequence>
<gene>
    <name evidence="1" type="ORF">P7H43_01705</name>
</gene>
<name>A0AAW8TYU3_9ENTE</name>
<protein>
    <recommendedName>
        <fullName evidence="3">AP2/ERF domain-containing protein</fullName>
    </recommendedName>
</protein>
<evidence type="ECO:0008006" key="3">
    <source>
        <dbReference type="Google" id="ProtNLM"/>
    </source>
</evidence>
<reference evidence="1" key="1">
    <citation type="submission" date="2023-03" db="EMBL/GenBank/DDBJ databases">
        <authorList>
            <person name="Shen W."/>
            <person name="Cai J."/>
        </authorList>
    </citation>
    <scope>NUCLEOTIDE SEQUENCE</scope>
    <source>
        <strain evidence="1">B226-2</strain>
    </source>
</reference>
<evidence type="ECO:0000313" key="1">
    <source>
        <dbReference type="EMBL" id="MDT2809207.1"/>
    </source>
</evidence>
<dbReference type="RefSeq" id="WP_311834927.1">
    <property type="nucleotide sequence ID" value="NZ_JARQBJ010000001.1"/>
</dbReference>
<comment type="caution">
    <text evidence="1">The sequence shown here is derived from an EMBL/GenBank/DDBJ whole genome shotgun (WGS) entry which is preliminary data.</text>
</comment>